<gene>
    <name evidence="1" type="ORF">HTIA_2219</name>
</gene>
<protein>
    <submittedName>
        <fullName evidence="1">Uncharacterized protein</fullName>
    </submittedName>
</protein>
<keyword evidence="2" id="KW-1185">Reference proteome</keyword>
<sequence length="38" mass="4091">MSHYDVDLDDIGVPDGEGETWAEAAARLRRSGGDSRGE</sequence>
<reference evidence="1 2" key="1">
    <citation type="journal article" date="2014" name="Environ. Microbiol.">
        <title>Halorhabdus tiamatea: proteogenomics and glycosidase activity measurements identify the first cultivated euryarchaeon from a deep-sea anoxic brine lake as potential polysaccharide degrader.</title>
        <authorList>
            <person name="Werner J."/>
            <person name="Ferrer M."/>
            <person name="Michel G."/>
            <person name="Mann A.J."/>
            <person name="Huang S."/>
            <person name="Juarez S."/>
            <person name="Ciordia S."/>
            <person name="Albar J.P."/>
            <person name="Alcaide M."/>
            <person name="La Cono V."/>
            <person name="Yakimov M.M."/>
            <person name="Antunes A."/>
            <person name="Taborda M."/>
            <person name="Da Costa M.S."/>
            <person name="Amann R.I."/>
            <person name="Gloeckner F.O."/>
            <person name="Golyshina O.V."/>
            <person name="Golyshin P.N."/>
            <person name="Teeling H."/>
        </authorList>
    </citation>
    <scope>NUCLEOTIDE SEQUENCE [LARGE SCALE GENOMIC DNA]</scope>
    <source>
        <strain evidence="2">SARL4B</strain>
    </source>
</reference>
<dbReference type="HOGENOM" id="CLU_3322874_0_0_2"/>
<accession>F7PFK9</accession>
<dbReference type="KEGG" id="hti:HTIA_2219"/>
<organism evidence="1 2">
    <name type="scientific">Halorhabdus tiamatea SARL4B</name>
    <dbReference type="NCBI Taxonomy" id="1033806"/>
    <lineage>
        <taxon>Archaea</taxon>
        <taxon>Methanobacteriati</taxon>
        <taxon>Methanobacteriota</taxon>
        <taxon>Stenosarchaea group</taxon>
        <taxon>Halobacteria</taxon>
        <taxon>Halobacteriales</taxon>
        <taxon>Haloarculaceae</taxon>
        <taxon>Halorhabdus</taxon>
    </lineage>
</organism>
<dbReference type="Proteomes" id="UP000015381">
    <property type="component" value="Chromosome I"/>
</dbReference>
<evidence type="ECO:0000313" key="2">
    <source>
        <dbReference type="Proteomes" id="UP000015381"/>
    </source>
</evidence>
<proteinExistence type="predicted"/>
<dbReference type="AlphaFoldDB" id="F7PFK9"/>
<name>F7PFK9_9EURY</name>
<dbReference type="EMBL" id="HF571520">
    <property type="protein sequence ID" value="CCQ34331.1"/>
    <property type="molecule type" value="Genomic_DNA"/>
</dbReference>
<evidence type="ECO:0000313" key="1">
    <source>
        <dbReference type="EMBL" id="CCQ34331.1"/>
    </source>
</evidence>